<name>A0A3N0BWZ2_9SPHI</name>
<feature type="chain" id="PRO_5018333804" evidence="1">
    <location>
        <begin position="23"/>
        <end position="194"/>
    </location>
</feature>
<dbReference type="Proteomes" id="UP000274046">
    <property type="component" value="Unassembled WGS sequence"/>
</dbReference>
<evidence type="ECO:0000313" key="2">
    <source>
        <dbReference type="EMBL" id="RNL53980.1"/>
    </source>
</evidence>
<proteinExistence type="predicted"/>
<dbReference type="RefSeq" id="WP_123205304.1">
    <property type="nucleotide sequence ID" value="NZ_RBEE01000012.1"/>
</dbReference>
<evidence type="ECO:0000313" key="3">
    <source>
        <dbReference type="Proteomes" id="UP000274046"/>
    </source>
</evidence>
<dbReference type="EMBL" id="RBEE01000012">
    <property type="protein sequence ID" value="RNL53980.1"/>
    <property type="molecule type" value="Genomic_DNA"/>
</dbReference>
<accession>A0A3N0BWZ2</accession>
<organism evidence="2 3">
    <name type="scientific">Pedobacter jejuensis</name>
    <dbReference type="NCBI Taxonomy" id="1268550"/>
    <lineage>
        <taxon>Bacteria</taxon>
        <taxon>Pseudomonadati</taxon>
        <taxon>Bacteroidota</taxon>
        <taxon>Sphingobacteriia</taxon>
        <taxon>Sphingobacteriales</taxon>
        <taxon>Sphingobacteriaceae</taxon>
        <taxon>Pedobacter</taxon>
    </lineage>
</organism>
<protein>
    <submittedName>
        <fullName evidence="2">Uncharacterized protein</fullName>
    </submittedName>
</protein>
<feature type="signal peptide" evidence="1">
    <location>
        <begin position="1"/>
        <end position="22"/>
    </location>
</feature>
<evidence type="ECO:0000256" key="1">
    <source>
        <dbReference type="SAM" id="SignalP"/>
    </source>
</evidence>
<dbReference type="OrthoDB" id="5379939at2"/>
<gene>
    <name evidence="2" type="ORF">D7004_07720</name>
</gene>
<dbReference type="AlphaFoldDB" id="A0A3N0BWZ2"/>
<keyword evidence="1" id="KW-0732">Signal</keyword>
<comment type="caution">
    <text evidence="2">The sequence shown here is derived from an EMBL/GenBank/DDBJ whole genome shotgun (WGS) entry which is preliminary data.</text>
</comment>
<keyword evidence="3" id="KW-1185">Reference proteome</keyword>
<sequence>MKTIKYYFLLVALLFQIVNVQAQGKNIMTQNQNIKQFIQIWGLVKYKSQKSIVGKFDADKVFLSLIESVKNADQKQLNQLVSTMIGPVDPAFTAKAHSYDHDTLSSYQHLLKNVDYNWIKDKKYTIAVRKQLTALSNQVNLSGNHQYIPAVWYESDLPNEAAYTDYTFNEERMNLLTLAKVWNAIEYLFPYKYI</sequence>
<reference evidence="2 3" key="1">
    <citation type="submission" date="2018-10" db="EMBL/GenBank/DDBJ databases">
        <title>Genome sequencing of Pedobacter jejuensis TNB23.</title>
        <authorList>
            <person name="Cho Y.-J."/>
            <person name="Cho A."/>
            <person name="Kim O.-S."/>
        </authorList>
    </citation>
    <scope>NUCLEOTIDE SEQUENCE [LARGE SCALE GENOMIC DNA]</scope>
    <source>
        <strain evidence="2 3">TNB23</strain>
    </source>
</reference>